<feature type="domain" description="TonB-dependent receptor-like beta-barrel" evidence="10">
    <location>
        <begin position="11"/>
        <end position="240"/>
    </location>
</feature>
<organism evidence="11">
    <name type="scientific">hydrothermal vent metagenome</name>
    <dbReference type="NCBI Taxonomy" id="652676"/>
    <lineage>
        <taxon>unclassified sequences</taxon>
        <taxon>metagenomes</taxon>
        <taxon>ecological metagenomes</taxon>
    </lineage>
</organism>
<dbReference type="InterPro" id="IPR039426">
    <property type="entry name" value="TonB-dep_rcpt-like"/>
</dbReference>
<gene>
    <name evidence="11" type="ORF">MNBD_GAMMA19-5</name>
</gene>
<evidence type="ECO:0000256" key="7">
    <source>
        <dbReference type="ARBA" id="ARBA00023077"/>
    </source>
</evidence>
<dbReference type="EMBL" id="UOFV01000402">
    <property type="protein sequence ID" value="VAX03481.1"/>
    <property type="molecule type" value="Genomic_DNA"/>
</dbReference>
<keyword evidence="5" id="KW-0408">Iron</keyword>
<evidence type="ECO:0000259" key="10">
    <source>
        <dbReference type="Pfam" id="PF00593"/>
    </source>
</evidence>
<accession>A0A3B1AP38</accession>
<keyword evidence="6" id="KW-0406">Ion transport</keyword>
<dbReference type="PANTHER" id="PTHR32552:SF81">
    <property type="entry name" value="TONB-DEPENDENT OUTER MEMBRANE RECEPTOR"/>
    <property type="match status" value="1"/>
</dbReference>
<dbReference type="GO" id="GO:0006826">
    <property type="term" value="P:iron ion transport"/>
    <property type="evidence" value="ECO:0007669"/>
    <property type="project" value="UniProtKB-KW"/>
</dbReference>
<dbReference type="PANTHER" id="PTHR32552">
    <property type="entry name" value="FERRICHROME IRON RECEPTOR-RELATED"/>
    <property type="match status" value="1"/>
</dbReference>
<dbReference type="Gene3D" id="2.40.170.20">
    <property type="entry name" value="TonB-dependent receptor, beta-barrel domain"/>
    <property type="match status" value="1"/>
</dbReference>
<keyword evidence="8" id="KW-0472">Membrane</keyword>
<dbReference type="InterPro" id="IPR000531">
    <property type="entry name" value="Beta-barrel_TonB"/>
</dbReference>
<sequence>MAADDRFLNNGDDSDAVSFAHWSPSIALLVQRDSATQLYARIATGFETPTTTELARIDGSGGFNNTLDPATSVNYELGARIMPVPDVHIEAAVFQIDIDDQLVPFEIAGSPGRFAFENAGRSRNRGLETALSLGKYTGWGLKLAYTYSDFRFITFTDKNSVALDGNNFPGVPMHLFNLESRYRHSSGVYVAFESRYTGRYYADNLNTVEIASSINSGLRLSYPHFVDGWRFTVSGGINNLFDESYYSNVRLNANAGRYFEPAPGRHGYLELGVSHDF</sequence>
<keyword evidence="3" id="KW-0410">Iron transport</keyword>
<evidence type="ECO:0000256" key="9">
    <source>
        <dbReference type="ARBA" id="ARBA00023237"/>
    </source>
</evidence>
<evidence type="ECO:0000256" key="5">
    <source>
        <dbReference type="ARBA" id="ARBA00023004"/>
    </source>
</evidence>
<keyword evidence="4" id="KW-0812">Transmembrane</keyword>
<evidence type="ECO:0000256" key="8">
    <source>
        <dbReference type="ARBA" id="ARBA00023136"/>
    </source>
</evidence>
<dbReference type="AlphaFoldDB" id="A0A3B1AP38"/>
<dbReference type="InterPro" id="IPR036942">
    <property type="entry name" value="Beta-barrel_TonB_sf"/>
</dbReference>
<keyword evidence="2" id="KW-0813">Transport</keyword>
<dbReference type="Pfam" id="PF00593">
    <property type="entry name" value="TonB_dep_Rec_b-barrel"/>
    <property type="match status" value="1"/>
</dbReference>
<name>A0A3B1AP38_9ZZZZ</name>
<comment type="subcellular location">
    <subcellularLocation>
        <location evidence="1">Cell outer membrane</location>
        <topology evidence="1">Multi-pass membrane protein</topology>
    </subcellularLocation>
</comment>
<proteinExistence type="predicted"/>
<keyword evidence="7" id="KW-0798">TonB box</keyword>
<reference evidence="11" key="1">
    <citation type="submission" date="2018-06" db="EMBL/GenBank/DDBJ databases">
        <authorList>
            <person name="Zhirakovskaya E."/>
        </authorList>
    </citation>
    <scope>NUCLEOTIDE SEQUENCE</scope>
</reference>
<evidence type="ECO:0000256" key="3">
    <source>
        <dbReference type="ARBA" id="ARBA00022496"/>
    </source>
</evidence>
<keyword evidence="9" id="KW-0998">Cell outer membrane</keyword>
<dbReference type="PROSITE" id="PS52016">
    <property type="entry name" value="TONB_DEPENDENT_REC_3"/>
    <property type="match status" value="1"/>
</dbReference>
<evidence type="ECO:0000313" key="11">
    <source>
        <dbReference type="EMBL" id="VAX03481.1"/>
    </source>
</evidence>
<protein>
    <recommendedName>
        <fullName evidence="10">TonB-dependent receptor-like beta-barrel domain-containing protein</fullName>
    </recommendedName>
</protein>
<dbReference type="GO" id="GO:0009279">
    <property type="term" value="C:cell outer membrane"/>
    <property type="evidence" value="ECO:0007669"/>
    <property type="project" value="UniProtKB-SubCell"/>
</dbReference>
<evidence type="ECO:0000256" key="4">
    <source>
        <dbReference type="ARBA" id="ARBA00022692"/>
    </source>
</evidence>
<evidence type="ECO:0000256" key="2">
    <source>
        <dbReference type="ARBA" id="ARBA00022448"/>
    </source>
</evidence>
<evidence type="ECO:0000256" key="6">
    <source>
        <dbReference type="ARBA" id="ARBA00023065"/>
    </source>
</evidence>
<dbReference type="SUPFAM" id="SSF56935">
    <property type="entry name" value="Porins"/>
    <property type="match status" value="1"/>
</dbReference>
<evidence type="ECO:0000256" key="1">
    <source>
        <dbReference type="ARBA" id="ARBA00004571"/>
    </source>
</evidence>